<dbReference type="GO" id="GO:0015227">
    <property type="term" value="F:O-acyl-L-carnitine transmembrane transporter activity"/>
    <property type="evidence" value="ECO:0007669"/>
    <property type="project" value="TreeGrafter"/>
</dbReference>
<evidence type="ECO:0000313" key="11">
    <source>
        <dbReference type="EMBL" id="KAG8462514.1"/>
    </source>
</evidence>
<gene>
    <name evidence="11" type="ORF">KFE25_010339</name>
</gene>
<evidence type="ECO:0000256" key="8">
    <source>
        <dbReference type="ARBA" id="ARBA00023136"/>
    </source>
</evidence>
<keyword evidence="12" id="KW-1185">Reference proteome</keyword>
<comment type="caution">
    <text evidence="11">The sequence shown here is derived from an EMBL/GenBank/DDBJ whole genome shotgun (WGS) entry which is preliminary data.</text>
</comment>
<dbReference type="GO" id="GO:1902603">
    <property type="term" value="P:carnitine transmembrane transport"/>
    <property type="evidence" value="ECO:0007669"/>
    <property type="project" value="TreeGrafter"/>
</dbReference>
<keyword evidence="5" id="KW-0677">Repeat</keyword>
<keyword evidence="6" id="KW-1133">Transmembrane helix</keyword>
<evidence type="ECO:0000256" key="4">
    <source>
        <dbReference type="ARBA" id="ARBA00022692"/>
    </source>
</evidence>
<evidence type="ECO:0000256" key="9">
    <source>
        <dbReference type="PROSITE-ProRule" id="PRU00282"/>
    </source>
</evidence>
<dbReference type="PANTHER" id="PTHR45624:SF4">
    <property type="entry name" value="CONGESTED-LIKE TRACHEA PROTEIN-RELATED"/>
    <property type="match status" value="1"/>
</dbReference>
<dbReference type="Proteomes" id="UP000751190">
    <property type="component" value="Unassembled WGS sequence"/>
</dbReference>
<dbReference type="Gene3D" id="1.50.40.10">
    <property type="entry name" value="Mitochondrial carrier domain"/>
    <property type="match status" value="1"/>
</dbReference>
<accession>A0A8J5XL04</accession>
<evidence type="ECO:0000256" key="3">
    <source>
        <dbReference type="ARBA" id="ARBA00022448"/>
    </source>
</evidence>
<feature type="repeat" description="Solcar" evidence="9">
    <location>
        <begin position="5"/>
        <end position="88"/>
    </location>
</feature>
<organism evidence="11 12">
    <name type="scientific">Diacronema lutheri</name>
    <name type="common">Unicellular marine alga</name>
    <name type="synonym">Monochrysis lutheri</name>
    <dbReference type="NCBI Taxonomy" id="2081491"/>
    <lineage>
        <taxon>Eukaryota</taxon>
        <taxon>Haptista</taxon>
        <taxon>Haptophyta</taxon>
        <taxon>Pavlovophyceae</taxon>
        <taxon>Pavlovales</taxon>
        <taxon>Pavlovaceae</taxon>
        <taxon>Diacronema</taxon>
    </lineage>
</organism>
<dbReference type="Pfam" id="PF00153">
    <property type="entry name" value="Mito_carr"/>
    <property type="match status" value="3"/>
</dbReference>
<dbReference type="PROSITE" id="PS50920">
    <property type="entry name" value="SOLCAR"/>
    <property type="match status" value="3"/>
</dbReference>
<comment type="subcellular location">
    <subcellularLocation>
        <location evidence="1">Mitochondrion membrane</location>
        <topology evidence="1">Multi-pass membrane protein</topology>
    </subcellularLocation>
</comment>
<dbReference type="AlphaFoldDB" id="A0A8J5XL04"/>
<sequence>MTISRDVCIDAGAGWVAGAASIFASQPLDTVLTRLQQAPPAARPASLALQLRRDGGLRALWRGASPLAWVVPVQNALLFAGYGMGERFAAYASAERHADAATAARAGGAAAPATAAPPLAPIFVGGCAGGVLQCFVVSPVELVKVHLQSSSPKEAGAGLLAGASKVYATIGVPAIWRGLSATLLRDGLPHGVWFASYEWGKRELAARDPDRVLPTAAAPLSCGAFAATVAWAVGYPADIVKTRIQSPAHAGRDAPSVLAAARELLAESGGRPFAAFYRGFGLKLARAVPMNALSFFAYERAKAALEGAWV</sequence>
<dbReference type="InterPro" id="IPR050567">
    <property type="entry name" value="Mitochondrial_Carrier"/>
</dbReference>
<dbReference type="EMBL" id="JAGTXO010000020">
    <property type="protein sequence ID" value="KAG8462514.1"/>
    <property type="molecule type" value="Genomic_DNA"/>
</dbReference>
<keyword evidence="7" id="KW-0496">Mitochondrion</keyword>
<protein>
    <submittedName>
        <fullName evidence="11">Uncharacterized protein</fullName>
    </submittedName>
</protein>
<dbReference type="OrthoDB" id="193856at2759"/>
<feature type="repeat" description="Solcar" evidence="9">
    <location>
        <begin position="117"/>
        <end position="203"/>
    </location>
</feature>
<evidence type="ECO:0000256" key="5">
    <source>
        <dbReference type="ARBA" id="ARBA00022737"/>
    </source>
</evidence>
<evidence type="ECO:0000256" key="2">
    <source>
        <dbReference type="ARBA" id="ARBA00006375"/>
    </source>
</evidence>
<reference evidence="11" key="1">
    <citation type="submission" date="2021-05" db="EMBL/GenBank/DDBJ databases">
        <title>The genome of the haptophyte Pavlova lutheri (Diacronema luteri, Pavlovales) - a model for lipid biosynthesis in eukaryotic algae.</title>
        <authorList>
            <person name="Hulatt C.J."/>
            <person name="Posewitz M.C."/>
        </authorList>
    </citation>
    <scope>NUCLEOTIDE SEQUENCE</scope>
    <source>
        <strain evidence="11">NIVA-4/92</strain>
    </source>
</reference>
<keyword evidence="3 10" id="KW-0813">Transport</keyword>
<dbReference type="InterPro" id="IPR018108">
    <property type="entry name" value="MCP_transmembrane"/>
</dbReference>
<proteinExistence type="inferred from homology"/>
<keyword evidence="8 9" id="KW-0472">Membrane</keyword>
<feature type="repeat" description="Solcar" evidence="9">
    <location>
        <begin position="214"/>
        <end position="304"/>
    </location>
</feature>
<comment type="similarity">
    <text evidence="2 10">Belongs to the mitochondrial carrier (TC 2.A.29) family.</text>
</comment>
<dbReference type="SUPFAM" id="SSF103506">
    <property type="entry name" value="Mitochondrial carrier"/>
    <property type="match status" value="1"/>
</dbReference>
<dbReference type="GO" id="GO:0031966">
    <property type="term" value="C:mitochondrial membrane"/>
    <property type="evidence" value="ECO:0007669"/>
    <property type="project" value="UniProtKB-SubCell"/>
</dbReference>
<evidence type="ECO:0000256" key="6">
    <source>
        <dbReference type="ARBA" id="ARBA00022989"/>
    </source>
</evidence>
<evidence type="ECO:0000256" key="7">
    <source>
        <dbReference type="ARBA" id="ARBA00023128"/>
    </source>
</evidence>
<keyword evidence="4 9" id="KW-0812">Transmembrane</keyword>
<evidence type="ECO:0000256" key="1">
    <source>
        <dbReference type="ARBA" id="ARBA00004225"/>
    </source>
</evidence>
<dbReference type="OMA" id="AWAVGYP"/>
<evidence type="ECO:0000313" key="12">
    <source>
        <dbReference type="Proteomes" id="UP000751190"/>
    </source>
</evidence>
<evidence type="ECO:0000256" key="10">
    <source>
        <dbReference type="RuleBase" id="RU000488"/>
    </source>
</evidence>
<dbReference type="PANTHER" id="PTHR45624">
    <property type="entry name" value="MITOCHONDRIAL BASIC AMINO ACIDS TRANSPORTER-RELATED"/>
    <property type="match status" value="1"/>
</dbReference>
<dbReference type="GO" id="GO:0006839">
    <property type="term" value="P:mitochondrial transport"/>
    <property type="evidence" value="ECO:0007669"/>
    <property type="project" value="TreeGrafter"/>
</dbReference>
<dbReference type="InterPro" id="IPR023395">
    <property type="entry name" value="MCP_dom_sf"/>
</dbReference>
<name>A0A8J5XL04_DIALT</name>